<evidence type="ECO:0000259" key="4">
    <source>
        <dbReference type="PROSITE" id="PS51161"/>
    </source>
</evidence>
<dbReference type="InterPro" id="IPR005144">
    <property type="entry name" value="ATP-cone_dom"/>
</dbReference>
<dbReference type="Pfam" id="PF03477">
    <property type="entry name" value="ATP-cone"/>
    <property type="match status" value="1"/>
</dbReference>
<evidence type="ECO:0000256" key="2">
    <source>
        <dbReference type="ARBA" id="ARBA00022840"/>
    </source>
</evidence>
<gene>
    <name evidence="5" type="ORF">ENV17_08120</name>
</gene>
<name>A0A7C4FG32_THEPE</name>
<evidence type="ECO:0000256" key="3">
    <source>
        <dbReference type="PROSITE-ProRule" id="PRU00492"/>
    </source>
</evidence>
<keyword evidence="2 3" id="KW-0067">ATP-binding</keyword>
<comment type="caution">
    <text evidence="5">The sequence shown here is derived from an EMBL/GenBank/DDBJ whole genome shotgun (WGS) entry which is preliminary data.</text>
</comment>
<keyword evidence="1 3" id="KW-0547">Nucleotide-binding</keyword>
<evidence type="ECO:0000256" key="1">
    <source>
        <dbReference type="ARBA" id="ARBA00022741"/>
    </source>
</evidence>
<reference evidence="5" key="1">
    <citation type="journal article" date="2020" name="mSystems">
        <title>Genome- and Community-Level Interaction Insights into Carbon Utilization and Element Cycling Functions of Hydrothermarchaeota in Hydrothermal Sediment.</title>
        <authorList>
            <person name="Zhou Z."/>
            <person name="Liu Y."/>
            <person name="Xu W."/>
            <person name="Pan J."/>
            <person name="Luo Z.H."/>
            <person name="Li M."/>
        </authorList>
    </citation>
    <scope>NUCLEOTIDE SEQUENCE [LARGE SCALE GENOMIC DNA]</scope>
    <source>
        <strain evidence="5">SpSt-735</strain>
    </source>
</reference>
<organism evidence="5">
    <name type="scientific">Thermofilum pendens</name>
    <dbReference type="NCBI Taxonomy" id="2269"/>
    <lineage>
        <taxon>Archaea</taxon>
        <taxon>Thermoproteota</taxon>
        <taxon>Thermoprotei</taxon>
        <taxon>Thermofilales</taxon>
        <taxon>Thermofilaceae</taxon>
        <taxon>Thermofilum</taxon>
    </lineage>
</organism>
<sequence length="187" mass="21347">MAKRVRKRSGALEEFDPKKIYESCIAAGAPPEVAHEIAKEVEQKVYDGISTDEIRRYVLVRLRELAPHAFEAWAFYDRVTKGRITFEDGKALVVEKGHLYLGRSVRDVGPKGLSHSEEVAGILRELEEDLQYGVSKATINARLYALFMGVLKSKAMPREEKEKSIQLINEFGRKLGWQPYELKRPLE</sequence>
<dbReference type="GO" id="GO:0005524">
    <property type="term" value="F:ATP binding"/>
    <property type="evidence" value="ECO:0007669"/>
    <property type="project" value="UniProtKB-UniRule"/>
</dbReference>
<dbReference type="EMBL" id="DTFI01000235">
    <property type="protein sequence ID" value="HGI44332.1"/>
    <property type="molecule type" value="Genomic_DNA"/>
</dbReference>
<dbReference type="PROSITE" id="PS51161">
    <property type="entry name" value="ATP_CONE"/>
    <property type="match status" value="1"/>
</dbReference>
<accession>A0A7C4FG32</accession>
<proteinExistence type="predicted"/>
<evidence type="ECO:0000313" key="5">
    <source>
        <dbReference type="EMBL" id="HGI44332.1"/>
    </source>
</evidence>
<feature type="domain" description="ATP-cone" evidence="4">
    <location>
        <begin position="3"/>
        <end position="88"/>
    </location>
</feature>
<protein>
    <submittedName>
        <fullName evidence="5">ATP-binding protein</fullName>
    </submittedName>
</protein>
<dbReference type="AlphaFoldDB" id="A0A7C4FG32"/>